<proteinExistence type="predicted"/>
<name>A0A644YXE3_9ZZZZ</name>
<organism evidence="1">
    <name type="scientific">bioreactor metagenome</name>
    <dbReference type="NCBI Taxonomy" id="1076179"/>
    <lineage>
        <taxon>unclassified sequences</taxon>
        <taxon>metagenomes</taxon>
        <taxon>ecological metagenomes</taxon>
    </lineage>
</organism>
<gene>
    <name evidence="1" type="ORF">SDC9_77696</name>
</gene>
<reference evidence="1" key="1">
    <citation type="submission" date="2019-08" db="EMBL/GenBank/DDBJ databases">
        <authorList>
            <person name="Kucharzyk K."/>
            <person name="Murdoch R.W."/>
            <person name="Higgins S."/>
            <person name="Loffler F."/>
        </authorList>
    </citation>
    <scope>NUCLEOTIDE SEQUENCE</scope>
</reference>
<comment type="caution">
    <text evidence="1">The sequence shown here is derived from an EMBL/GenBank/DDBJ whole genome shotgun (WGS) entry which is preliminary data.</text>
</comment>
<dbReference type="EMBL" id="VSSQ01005989">
    <property type="protein sequence ID" value="MPM31143.1"/>
    <property type="molecule type" value="Genomic_DNA"/>
</dbReference>
<dbReference type="AlphaFoldDB" id="A0A644YXE3"/>
<evidence type="ECO:0008006" key="2">
    <source>
        <dbReference type="Google" id="ProtNLM"/>
    </source>
</evidence>
<protein>
    <recommendedName>
        <fullName evidence="2">DUF4365 domain-containing protein</fullName>
    </recommendedName>
</protein>
<accession>A0A644YXE3</accession>
<evidence type="ECO:0000313" key="1">
    <source>
        <dbReference type="EMBL" id="MPM31143.1"/>
    </source>
</evidence>
<sequence length="218" mass="24999">MLILFILDTKAINGEGAILDSSITEEIAINKLNGVLLKTKIIKPEIKSNDKYPSWDGELLVYKSSSLVKSNLEARVPVQVKGHYSEEPFEKEISYAYDIDDLNNYFIDGGVFFFVIFINETDLFAIYYDELLPFDLKKLIHKASIKNTKTISTKLKIIPDNNHKYLLTQIKNFILNREKQAGKIKLSSSDTPKDINVDQLTFNLVDIRNFNDLFEQPV</sequence>